<dbReference type="EMBL" id="JBBPBM010000028">
    <property type="protein sequence ID" value="KAK8538064.1"/>
    <property type="molecule type" value="Genomic_DNA"/>
</dbReference>
<evidence type="ECO:0000313" key="2">
    <source>
        <dbReference type="Proteomes" id="UP001472677"/>
    </source>
</evidence>
<reference evidence="1 2" key="1">
    <citation type="journal article" date="2024" name="G3 (Bethesda)">
        <title>Genome assembly of Hibiscus sabdariffa L. provides insights into metabolisms of medicinal natural products.</title>
        <authorList>
            <person name="Kim T."/>
        </authorList>
    </citation>
    <scope>NUCLEOTIDE SEQUENCE [LARGE SCALE GENOMIC DNA]</scope>
    <source>
        <strain evidence="1">TK-2024</strain>
        <tissue evidence="1">Old leaves</tissue>
    </source>
</reference>
<evidence type="ECO:0000313" key="1">
    <source>
        <dbReference type="EMBL" id="KAK8538064.1"/>
    </source>
</evidence>
<name>A0ABR2DGK3_9ROSI</name>
<accession>A0ABR2DGK3</accession>
<proteinExistence type="predicted"/>
<keyword evidence="2" id="KW-1185">Reference proteome</keyword>
<gene>
    <name evidence="1" type="ORF">V6N12_044203</name>
</gene>
<organism evidence="1 2">
    <name type="scientific">Hibiscus sabdariffa</name>
    <name type="common">roselle</name>
    <dbReference type="NCBI Taxonomy" id="183260"/>
    <lineage>
        <taxon>Eukaryota</taxon>
        <taxon>Viridiplantae</taxon>
        <taxon>Streptophyta</taxon>
        <taxon>Embryophyta</taxon>
        <taxon>Tracheophyta</taxon>
        <taxon>Spermatophyta</taxon>
        <taxon>Magnoliopsida</taxon>
        <taxon>eudicotyledons</taxon>
        <taxon>Gunneridae</taxon>
        <taxon>Pentapetalae</taxon>
        <taxon>rosids</taxon>
        <taxon>malvids</taxon>
        <taxon>Malvales</taxon>
        <taxon>Malvaceae</taxon>
        <taxon>Malvoideae</taxon>
        <taxon>Hibiscus</taxon>
    </lineage>
</organism>
<dbReference type="Proteomes" id="UP001472677">
    <property type="component" value="Unassembled WGS sequence"/>
</dbReference>
<sequence>MDNIHSVRAIGVRAQHSGFGWRDPVVGTEISAPVEFAIESKGPLGLGNQFKSGGPKLRTLKGRKGYSKIYKIKV</sequence>
<comment type="caution">
    <text evidence="1">The sequence shown here is derived from an EMBL/GenBank/DDBJ whole genome shotgun (WGS) entry which is preliminary data.</text>
</comment>
<protein>
    <submittedName>
        <fullName evidence="1">Uncharacterized protein</fullName>
    </submittedName>
</protein>